<dbReference type="InterPro" id="IPR036188">
    <property type="entry name" value="FAD/NAD-bd_sf"/>
</dbReference>
<evidence type="ECO:0000259" key="8">
    <source>
        <dbReference type="Pfam" id="PF02852"/>
    </source>
</evidence>
<dbReference type="InterPro" id="IPR004099">
    <property type="entry name" value="Pyr_nucl-diS_OxRdtase_dimer"/>
</dbReference>
<reference evidence="10 11" key="1">
    <citation type="submission" date="2020-04" db="EMBL/GenBank/DDBJ databases">
        <title>Vibrio sp. SM6, a novel species isolated from seawater.</title>
        <authorList>
            <person name="Wang X."/>
        </authorList>
    </citation>
    <scope>NUCLEOTIDE SEQUENCE [LARGE SCALE GENOMIC DNA]</scope>
    <source>
        <strain evidence="10 11">SM6</strain>
    </source>
</reference>
<proteinExistence type="inferred from homology"/>
<keyword evidence="6" id="KW-0520">NAD</keyword>
<dbReference type="FunFam" id="3.30.390.30:FF:000001">
    <property type="entry name" value="Dihydrolipoyl dehydrogenase"/>
    <property type="match status" value="1"/>
</dbReference>
<feature type="binding site" evidence="6">
    <location>
        <position position="198"/>
    </location>
    <ligand>
        <name>NAD(+)</name>
        <dbReference type="ChEBI" id="CHEBI:57540"/>
    </ligand>
</feature>
<dbReference type="PANTHER" id="PTHR43014:SF2">
    <property type="entry name" value="MERCURIC REDUCTASE"/>
    <property type="match status" value="1"/>
</dbReference>
<feature type="disulfide bond" description="Redox-active" evidence="7">
    <location>
        <begin position="41"/>
        <end position="46"/>
    </location>
</feature>
<dbReference type="PIRSF" id="PIRSF000350">
    <property type="entry name" value="Mercury_reductase_MerA"/>
    <property type="match status" value="1"/>
</dbReference>
<evidence type="ECO:0000256" key="6">
    <source>
        <dbReference type="PIRSR" id="PIRSR000350-3"/>
    </source>
</evidence>
<evidence type="ECO:0000256" key="5">
    <source>
        <dbReference type="PIRSR" id="PIRSR000350-2"/>
    </source>
</evidence>
<evidence type="ECO:0000256" key="3">
    <source>
        <dbReference type="ARBA" id="ARBA00022827"/>
    </source>
</evidence>
<name>A0A7X8YH83_9VIBR</name>
<sequence length="473" mass="51686">MKQYDVIWIGTGQATLTVVPRLSAAGKSVAVIEANQFGGTCVNTGCTPTKTLVAAARAIHQAGRGADFGFSTGLLRVDFAKVMAPQQRNRASATQGIESALKAYSLCDVFYGEAHFIDSHTVQVGDTVLTGTDIIINAGCRPAPFMLENRDGVDILTNETLLDLTVQPEHLAIVGGSYIGLEFAQIFRRLGSQVTVLERGSQLMFREDRDIAQIASDVLSDEGVMLHCGAELKKVSRQHGRLPVLVEYQQDGKEKQLHASHCLYAAGRVPNSDRLNLGAAGIECDEHGYIKVNDWVQSSQSHIYALGDINGCGAFTHTSVNDGEIFWDHYSRQLGINPEPAELDRRLSLRHIIYAMYIDPPLARVGLSESQARQSDREILMATLPMERIARAREKQETKGLVKILVDAQSEQIVGATVFGTGGDEVIGIFAAYMQSQVSYKIMRRTVFPHPTVSELMPWVLDNLQPLAGSSDS</sequence>
<keyword evidence="4" id="KW-0560">Oxidoreductase</keyword>
<feature type="binding site" evidence="6">
    <location>
        <position position="308"/>
    </location>
    <ligand>
        <name>FAD</name>
        <dbReference type="ChEBI" id="CHEBI:57692"/>
    </ligand>
</feature>
<keyword evidence="11" id="KW-1185">Reference proteome</keyword>
<dbReference type="Proteomes" id="UP000535589">
    <property type="component" value="Unassembled WGS sequence"/>
</dbReference>
<feature type="active site" description="Proton acceptor" evidence="5">
    <location>
        <position position="450"/>
    </location>
</feature>
<feature type="binding site" evidence="6">
    <location>
        <begin position="175"/>
        <end position="182"/>
    </location>
    <ligand>
        <name>NAD(+)</name>
        <dbReference type="ChEBI" id="CHEBI:57540"/>
    </ligand>
</feature>
<organism evidence="10 11">
    <name type="scientific">Vibrio agarilyticus</name>
    <dbReference type="NCBI Taxonomy" id="2726741"/>
    <lineage>
        <taxon>Bacteria</taxon>
        <taxon>Pseudomonadati</taxon>
        <taxon>Pseudomonadota</taxon>
        <taxon>Gammaproteobacteria</taxon>
        <taxon>Vibrionales</taxon>
        <taxon>Vibrionaceae</taxon>
        <taxon>Vibrio</taxon>
    </lineage>
</organism>
<dbReference type="Pfam" id="PF02852">
    <property type="entry name" value="Pyr_redox_dim"/>
    <property type="match status" value="1"/>
</dbReference>
<dbReference type="EMBL" id="JABAIK010000007">
    <property type="protein sequence ID" value="NLS13087.1"/>
    <property type="molecule type" value="Genomic_DNA"/>
</dbReference>
<gene>
    <name evidence="10" type="ORF">HGP28_09315</name>
</gene>
<keyword evidence="3 6" id="KW-0274">FAD</keyword>
<comment type="caution">
    <text evidence="10">The sequence shown here is derived from an EMBL/GenBank/DDBJ whole genome shotgun (WGS) entry which is preliminary data.</text>
</comment>
<protein>
    <submittedName>
        <fullName evidence="10">Mercuric reductase</fullName>
    </submittedName>
</protein>
<feature type="binding site" evidence="6">
    <location>
        <position position="267"/>
    </location>
    <ligand>
        <name>NAD(+)</name>
        <dbReference type="ChEBI" id="CHEBI:57540"/>
    </ligand>
</feature>
<dbReference type="GO" id="GO:0050660">
    <property type="term" value="F:flavin adenine dinucleotide binding"/>
    <property type="evidence" value="ECO:0007669"/>
    <property type="project" value="TreeGrafter"/>
</dbReference>
<dbReference type="Gene3D" id="3.50.50.60">
    <property type="entry name" value="FAD/NAD(P)-binding domain"/>
    <property type="match status" value="2"/>
</dbReference>
<keyword evidence="6" id="KW-0547">Nucleotide-binding</keyword>
<dbReference type="AlphaFoldDB" id="A0A7X8YH83"/>
<evidence type="ECO:0000256" key="4">
    <source>
        <dbReference type="ARBA" id="ARBA00023002"/>
    </source>
</evidence>
<accession>A0A7X8YH83</accession>
<dbReference type="PRINTS" id="PR00411">
    <property type="entry name" value="PNDRDTASEI"/>
</dbReference>
<dbReference type="SUPFAM" id="SSF51905">
    <property type="entry name" value="FAD/NAD(P)-binding domain"/>
    <property type="match status" value="1"/>
</dbReference>
<evidence type="ECO:0000259" key="9">
    <source>
        <dbReference type="Pfam" id="PF07992"/>
    </source>
</evidence>
<dbReference type="RefSeq" id="WP_168836174.1">
    <property type="nucleotide sequence ID" value="NZ_JABAIK010000007.1"/>
</dbReference>
<dbReference type="GO" id="GO:0003955">
    <property type="term" value="F:NAD(P)H dehydrogenase (quinone) activity"/>
    <property type="evidence" value="ECO:0007669"/>
    <property type="project" value="TreeGrafter"/>
</dbReference>
<feature type="domain" description="FAD/NAD(P)-binding" evidence="9">
    <location>
        <begin position="4"/>
        <end position="322"/>
    </location>
</feature>
<dbReference type="InterPro" id="IPR001100">
    <property type="entry name" value="Pyr_nuc-diS_OxRdtase"/>
</dbReference>
<dbReference type="Pfam" id="PF07992">
    <property type="entry name" value="Pyr_redox_2"/>
    <property type="match status" value="1"/>
</dbReference>
<dbReference type="InterPro" id="IPR016156">
    <property type="entry name" value="FAD/NAD-linked_Rdtase_dimer_sf"/>
</dbReference>
<evidence type="ECO:0000256" key="1">
    <source>
        <dbReference type="ARBA" id="ARBA00007532"/>
    </source>
</evidence>
<feature type="binding site" evidence="6">
    <location>
        <position position="50"/>
    </location>
    <ligand>
        <name>FAD</name>
        <dbReference type="ChEBI" id="CHEBI:57692"/>
    </ligand>
</feature>
<dbReference type="InterPro" id="IPR023753">
    <property type="entry name" value="FAD/NAD-binding_dom"/>
</dbReference>
<evidence type="ECO:0000313" key="10">
    <source>
        <dbReference type="EMBL" id="NLS13087.1"/>
    </source>
</evidence>
<dbReference type="PANTHER" id="PTHR43014">
    <property type="entry name" value="MERCURIC REDUCTASE"/>
    <property type="match status" value="1"/>
</dbReference>
<feature type="domain" description="Pyridine nucleotide-disulphide oxidoreductase dimerisation" evidence="8">
    <location>
        <begin position="355"/>
        <end position="459"/>
    </location>
</feature>
<dbReference type="Gene3D" id="3.30.390.30">
    <property type="match status" value="1"/>
</dbReference>
<evidence type="ECO:0000256" key="2">
    <source>
        <dbReference type="ARBA" id="ARBA00022630"/>
    </source>
</evidence>
<evidence type="ECO:0000313" key="11">
    <source>
        <dbReference type="Proteomes" id="UP000535589"/>
    </source>
</evidence>
<evidence type="ECO:0000256" key="7">
    <source>
        <dbReference type="PIRSR" id="PIRSR000350-4"/>
    </source>
</evidence>
<dbReference type="SUPFAM" id="SSF55424">
    <property type="entry name" value="FAD/NAD-linked reductases, dimerisation (C-terminal) domain"/>
    <property type="match status" value="1"/>
</dbReference>
<comment type="cofactor">
    <cofactor evidence="6">
        <name>FAD</name>
        <dbReference type="ChEBI" id="CHEBI:57692"/>
    </cofactor>
    <text evidence="6">Binds 1 FAD per subunit.</text>
</comment>
<dbReference type="PRINTS" id="PR00368">
    <property type="entry name" value="FADPNR"/>
</dbReference>
<keyword evidence="2" id="KW-0285">Flavoprotein</keyword>
<comment type="similarity">
    <text evidence="1">Belongs to the class-I pyridine nucleotide-disulfide oxidoreductase family.</text>
</comment>